<name>A0ACB8CT63_DERSI</name>
<gene>
    <name evidence="1" type="ORF">HPB49_021038</name>
</gene>
<comment type="caution">
    <text evidence="1">The sequence shown here is derived from an EMBL/GenBank/DDBJ whole genome shotgun (WGS) entry which is preliminary data.</text>
</comment>
<dbReference type="EMBL" id="CM023474">
    <property type="protein sequence ID" value="KAH7950215.1"/>
    <property type="molecule type" value="Genomic_DNA"/>
</dbReference>
<dbReference type="Proteomes" id="UP000821865">
    <property type="component" value="Chromosome 5"/>
</dbReference>
<accession>A0ACB8CT63</accession>
<evidence type="ECO:0000313" key="1">
    <source>
        <dbReference type="EMBL" id="KAH7950215.1"/>
    </source>
</evidence>
<organism evidence="1 2">
    <name type="scientific">Dermacentor silvarum</name>
    <name type="common">Tick</name>
    <dbReference type="NCBI Taxonomy" id="543639"/>
    <lineage>
        <taxon>Eukaryota</taxon>
        <taxon>Metazoa</taxon>
        <taxon>Ecdysozoa</taxon>
        <taxon>Arthropoda</taxon>
        <taxon>Chelicerata</taxon>
        <taxon>Arachnida</taxon>
        <taxon>Acari</taxon>
        <taxon>Parasitiformes</taxon>
        <taxon>Ixodida</taxon>
        <taxon>Ixodoidea</taxon>
        <taxon>Ixodidae</taxon>
        <taxon>Rhipicephalinae</taxon>
        <taxon>Dermacentor</taxon>
    </lineage>
</organism>
<protein>
    <submittedName>
        <fullName evidence="1">Uncharacterized protein</fullName>
    </submittedName>
</protein>
<evidence type="ECO:0000313" key="2">
    <source>
        <dbReference type="Proteomes" id="UP000821865"/>
    </source>
</evidence>
<sequence length="93" mass="10772">MCLPQELGATLPQSTRVDLRRRRMHQQALTDHRWKRWRKKYSLLLRSAPENTPKLSPRLQVGDAVLVHDDDSPPILWKLARVTELLPGRDGIA</sequence>
<proteinExistence type="predicted"/>
<reference evidence="1" key="1">
    <citation type="submission" date="2020-05" db="EMBL/GenBank/DDBJ databases">
        <title>Large-scale comparative analyses of tick genomes elucidate their genetic diversity and vector capacities.</title>
        <authorList>
            <person name="Jia N."/>
            <person name="Wang J."/>
            <person name="Shi W."/>
            <person name="Du L."/>
            <person name="Sun Y."/>
            <person name="Zhan W."/>
            <person name="Jiang J."/>
            <person name="Wang Q."/>
            <person name="Zhang B."/>
            <person name="Ji P."/>
            <person name="Sakyi L.B."/>
            <person name="Cui X."/>
            <person name="Yuan T."/>
            <person name="Jiang B."/>
            <person name="Yang W."/>
            <person name="Lam T.T.-Y."/>
            <person name="Chang Q."/>
            <person name="Ding S."/>
            <person name="Wang X."/>
            <person name="Zhu J."/>
            <person name="Ruan X."/>
            <person name="Zhao L."/>
            <person name="Wei J."/>
            <person name="Que T."/>
            <person name="Du C."/>
            <person name="Cheng J."/>
            <person name="Dai P."/>
            <person name="Han X."/>
            <person name="Huang E."/>
            <person name="Gao Y."/>
            <person name="Liu J."/>
            <person name="Shao H."/>
            <person name="Ye R."/>
            <person name="Li L."/>
            <person name="Wei W."/>
            <person name="Wang X."/>
            <person name="Wang C."/>
            <person name="Yang T."/>
            <person name="Huo Q."/>
            <person name="Li W."/>
            <person name="Guo W."/>
            <person name="Chen H."/>
            <person name="Zhou L."/>
            <person name="Ni X."/>
            <person name="Tian J."/>
            <person name="Zhou Y."/>
            <person name="Sheng Y."/>
            <person name="Liu T."/>
            <person name="Pan Y."/>
            <person name="Xia L."/>
            <person name="Li J."/>
            <person name="Zhao F."/>
            <person name="Cao W."/>
        </authorList>
    </citation>
    <scope>NUCLEOTIDE SEQUENCE</scope>
    <source>
        <strain evidence="1">Dsil-2018</strain>
    </source>
</reference>
<keyword evidence="2" id="KW-1185">Reference proteome</keyword>